<dbReference type="GO" id="GO:0005743">
    <property type="term" value="C:mitochondrial inner membrane"/>
    <property type="evidence" value="ECO:0007669"/>
    <property type="project" value="InterPro"/>
</dbReference>
<dbReference type="SUPFAM" id="SSF48690">
    <property type="entry name" value="Epsilon subunit of mitochondrial F1F0-ATP synthase"/>
    <property type="match status" value="1"/>
</dbReference>
<dbReference type="GO" id="GO:0046933">
    <property type="term" value="F:proton-transporting ATP synthase activity, rotational mechanism"/>
    <property type="evidence" value="ECO:0007669"/>
    <property type="project" value="InterPro"/>
</dbReference>
<accession>A0A0D7A8Z9</accession>
<name>A0A0D7A8Z9_9AGAR</name>
<evidence type="ECO:0000313" key="3">
    <source>
        <dbReference type="Proteomes" id="UP000054144"/>
    </source>
</evidence>
<dbReference type="Pfam" id="PF04627">
    <property type="entry name" value="ATP-synt_Eps"/>
    <property type="match status" value="1"/>
</dbReference>
<sequence length="66" mass="7692">MSSTWRGVFSYNKVSQIAARALRASLKEDKRVIAEKRGVTDARYQFWENGKGKQQVRTEILLWNDC</sequence>
<protein>
    <recommendedName>
        <fullName evidence="4">Mitochondrial ATP synthase epsilon chain domain-containing protein</fullName>
    </recommendedName>
</protein>
<dbReference type="EMBL" id="KN882021">
    <property type="protein sequence ID" value="KIY46849.1"/>
    <property type="molecule type" value="Genomic_DNA"/>
</dbReference>
<comment type="similarity">
    <text evidence="1">Belongs to the eukaryotic ATPase epsilon family.</text>
</comment>
<evidence type="ECO:0000313" key="2">
    <source>
        <dbReference type="EMBL" id="KIY46849.1"/>
    </source>
</evidence>
<proteinExistence type="inferred from homology"/>
<gene>
    <name evidence="2" type="ORF">FISHEDRAFT_46394</name>
</gene>
<dbReference type="InterPro" id="IPR036742">
    <property type="entry name" value="ATP_synth_F1_esu_sf_mt"/>
</dbReference>
<keyword evidence="3" id="KW-1185">Reference proteome</keyword>
<evidence type="ECO:0000256" key="1">
    <source>
        <dbReference type="ARBA" id="ARBA00009502"/>
    </source>
</evidence>
<dbReference type="InterPro" id="IPR006721">
    <property type="entry name" value="ATP_synth_F1_esu_mt"/>
</dbReference>
<dbReference type="Gene3D" id="1.10.1620.20">
    <property type="entry name" value="ATP synthase, F1 complex, epsilon subunit superfamily, mitochondrial"/>
    <property type="match status" value="1"/>
</dbReference>
<dbReference type="GO" id="GO:0045259">
    <property type="term" value="C:proton-transporting ATP synthase complex"/>
    <property type="evidence" value="ECO:0007669"/>
    <property type="project" value="InterPro"/>
</dbReference>
<dbReference type="AlphaFoldDB" id="A0A0D7A8Z9"/>
<reference evidence="2 3" key="1">
    <citation type="journal article" date="2015" name="Fungal Genet. Biol.">
        <title>Evolution of novel wood decay mechanisms in Agaricales revealed by the genome sequences of Fistulina hepatica and Cylindrobasidium torrendii.</title>
        <authorList>
            <person name="Floudas D."/>
            <person name="Held B.W."/>
            <person name="Riley R."/>
            <person name="Nagy L.G."/>
            <person name="Koehler G."/>
            <person name="Ransdell A.S."/>
            <person name="Younus H."/>
            <person name="Chow J."/>
            <person name="Chiniquy J."/>
            <person name="Lipzen A."/>
            <person name="Tritt A."/>
            <person name="Sun H."/>
            <person name="Haridas S."/>
            <person name="LaButti K."/>
            <person name="Ohm R.A."/>
            <person name="Kues U."/>
            <person name="Blanchette R.A."/>
            <person name="Grigoriev I.V."/>
            <person name="Minto R.E."/>
            <person name="Hibbett D.S."/>
        </authorList>
    </citation>
    <scope>NUCLEOTIDE SEQUENCE [LARGE SCALE GENOMIC DNA]</scope>
    <source>
        <strain evidence="2 3">ATCC 64428</strain>
    </source>
</reference>
<evidence type="ECO:0008006" key="4">
    <source>
        <dbReference type="Google" id="ProtNLM"/>
    </source>
</evidence>
<dbReference type="OrthoDB" id="269124at2759"/>
<organism evidence="2 3">
    <name type="scientific">Fistulina hepatica ATCC 64428</name>
    <dbReference type="NCBI Taxonomy" id="1128425"/>
    <lineage>
        <taxon>Eukaryota</taxon>
        <taxon>Fungi</taxon>
        <taxon>Dikarya</taxon>
        <taxon>Basidiomycota</taxon>
        <taxon>Agaricomycotina</taxon>
        <taxon>Agaricomycetes</taxon>
        <taxon>Agaricomycetidae</taxon>
        <taxon>Agaricales</taxon>
        <taxon>Fistulinaceae</taxon>
        <taxon>Fistulina</taxon>
    </lineage>
</organism>
<dbReference type="CDD" id="cd12153">
    <property type="entry name" value="F1-ATPase_epsilon"/>
    <property type="match status" value="1"/>
</dbReference>
<dbReference type="Proteomes" id="UP000054144">
    <property type="component" value="Unassembled WGS sequence"/>
</dbReference>